<dbReference type="OrthoDB" id="9778229at2"/>
<dbReference type="Gene3D" id="1.20.1530.20">
    <property type="match status" value="1"/>
</dbReference>
<evidence type="ECO:0000313" key="8">
    <source>
        <dbReference type="Proteomes" id="UP000006053"/>
    </source>
</evidence>
<dbReference type="PANTHER" id="PTHR43021">
    <property type="entry name" value="NA(+)/H(+) ANTIPORTER-RELATED"/>
    <property type="match status" value="1"/>
</dbReference>
<sequence precursor="true">MMTTILMILRLWAAVVLAVFAGRLVAKIKLPSILGWLIAGMVLGPYALGLIHQPLLDAGWYKTLMRILECGIGLMIGTELVWKTIKKSGKQIIVTTLTESMGTFVLVTLSFGAIFYLTDIPLYLAFLFGSIALATAPAPALSIIREFNTNGPVTKTLMPMAALDNIVAVVVFFSAVSVVSANITSEKMPLYLIVLTPFLPLIIGAGVGLPAGQVLKKQKNPRLSLATLIGFILAAAGMGFIFVNLIFPGMMLNFMLIGIAFSTVFANIVSEEKLKELMVLFYPILGVSMIAVMLNLGTPLDYHLISGAGVFTAVYILTRTLGKYFGAYWGATVTKAPETVKKYLGLTLLPHSGVSLVFTGIAVSMLAVPAPQEAKTIQGTIAAAAIINEIIAVLMAKKGFELAGEMESKKDILQL</sequence>
<comment type="subcellular location">
    <subcellularLocation>
        <location evidence="1">Membrane</location>
        <topology evidence="1">Multi-pass membrane protein</topology>
    </subcellularLocation>
</comment>
<evidence type="ECO:0000313" key="7">
    <source>
        <dbReference type="EMBL" id="AFM00025.1"/>
    </source>
</evidence>
<dbReference type="AlphaFoldDB" id="I4A7U0"/>
<feature type="transmembrane region" description="Helical" evidence="5">
    <location>
        <begin position="223"/>
        <end position="246"/>
    </location>
</feature>
<feature type="transmembrane region" description="Helical" evidence="5">
    <location>
        <begin position="63"/>
        <end position="82"/>
    </location>
</feature>
<dbReference type="InterPro" id="IPR038770">
    <property type="entry name" value="Na+/solute_symporter_sf"/>
</dbReference>
<gene>
    <name evidence="7" type="ordered locus">Desde_1622</name>
</gene>
<dbReference type="eggNOG" id="COG0475">
    <property type="taxonomic scope" value="Bacteria"/>
</dbReference>
<name>I4A7U0_DESDJ</name>
<feature type="domain" description="Cation/H+ exchanger transmembrane" evidence="6">
    <location>
        <begin position="16"/>
        <end position="390"/>
    </location>
</feature>
<dbReference type="EMBL" id="CP003348">
    <property type="protein sequence ID" value="AFM00025.1"/>
    <property type="molecule type" value="Genomic_DNA"/>
</dbReference>
<dbReference type="HOGENOM" id="CLU_031031_0_0_9"/>
<evidence type="ECO:0000256" key="1">
    <source>
        <dbReference type="ARBA" id="ARBA00004141"/>
    </source>
</evidence>
<dbReference type="RefSeq" id="WP_014793514.1">
    <property type="nucleotide sequence ID" value="NC_018017.1"/>
</dbReference>
<feature type="transmembrane region" description="Helical" evidence="5">
    <location>
        <begin position="343"/>
        <end position="370"/>
    </location>
</feature>
<dbReference type="GO" id="GO:1902600">
    <property type="term" value="P:proton transmembrane transport"/>
    <property type="evidence" value="ECO:0007669"/>
    <property type="project" value="InterPro"/>
</dbReference>
<keyword evidence="8" id="KW-1185">Reference proteome</keyword>
<feature type="transmembrane region" description="Helical" evidence="5">
    <location>
        <begin position="33"/>
        <end position="51"/>
    </location>
</feature>
<feature type="transmembrane region" description="Helical" evidence="5">
    <location>
        <begin position="190"/>
        <end position="211"/>
    </location>
</feature>
<reference evidence="8" key="1">
    <citation type="submission" date="2012-06" db="EMBL/GenBank/DDBJ databases">
        <title>Complete sequence of Desulfitobacterium dehalogenans ATCC 51507.</title>
        <authorList>
            <person name="Lucas S."/>
            <person name="Han J."/>
            <person name="Lapidus A."/>
            <person name="Cheng J.-F."/>
            <person name="Goodwin L."/>
            <person name="Pitluck S."/>
            <person name="Peters L."/>
            <person name="Ovchinnikova G."/>
            <person name="Teshima H."/>
            <person name="Detter J.C."/>
            <person name="Han C."/>
            <person name="Tapia R."/>
            <person name="Land M."/>
            <person name="Hauser L."/>
            <person name="Kyrpides N."/>
            <person name="Ivanova N."/>
            <person name="Pagani I."/>
            <person name="Kruse T."/>
            <person name="de Vos W.M."/>
            <person name="Smidt H."/>
            <person name="Woyke T."/>
        </authorList>
    </citation>
    <scope>NUCLEOTIDE SEQUENCE [LARGE SCALE GENOMIC DNA]</scope>
    <source>
        <strain evidence="8">ATCC 51507 / DSM 9161 / JW/IU-DC1</strain>
    </source>
</reference>
<feature type="transmembrane region" description="Helical" evidence="5">
    <location>
        <begin position="302"/>
        <end position="322"/>
    </location>
</feature>
<feature type="transmembrane region" description="Helical" evidence="5">
    <location>
        <begin position="376"/>
        <end position="396"/>
    </location>
</feature>
<dbReference type="GO" id="GO:0015297">
    <property type="term" value="F:antiporter activity"/>
    <property type="evidence" value="ECO:0007669"/>
    <property type="project" value="InterPro"/>
</dbReference>
<feature type="transmembrane region" description="Helical" evidence="5">
    <location>
        <begin position="123"/>
        <end position="144"/>
    </location>
</feature>
<dbReference type="STRING" id="756499.Desde_1622"/>
<dbReference type="InterPro" id="IPR006153">
    <property type="entry name" value="Cation/H_exchanger_TM"/>
</dbReference>
<dbReference type="KEGG" id="ddh:Desde_1622"/>
<feature type="transmembrane region" description="Helical" evidence="5">
    <location>
        <begin position="165"/>
        <end position="184"/>
    </location>
</feature>
<feature type="transmembrane region" description="Helical" evidence="5">
    <location>
        <begin position="252"/>
        <end position="270"/>
    </location>
</feature>
<dbReference type="Pfam" id="PF00999">
    <property type="entry name" value="Na_H_Exchanger"/>
    <property type="match status" value="1"/>
</dbReference>
<evidence type="ECO:0000256" key="2">
    <source>
        <dbReference type="ARBA" id="ARBA00022692"/>
    </source>
</evidence>
<protein>
    <submittedName>
        <fullName evidence="7">Kef-type K+ transport system, membrane component</fullName>
    </submittedName>
</protein>
<evidence type="ECO:0000256" key="5">
    <source>
        <dbReference type="SAM" id="Phobius"/>
    </source>
</evidence>
<dbReference type="Proteomes" id="UP000006053">
    <property type="component" value="Chromosome"/>
</dbReference>
<evidence type="ECO:0000259" key="6">
    <source>
        <dbReference type="Pfam" id="PF00999"/>
    </source>
</evidence>
<evidence type="ECO:0000256" key="3">
    <source>
        <dbReference type="ARBA" id="ARBA00022989"/>
    </source>
</evidence>
<keyword evidence="3 5" id="KW-1133">Transmembrane helix</keyword>
<reference evidence="7 8" key="2">
    <citation type="journal article" date="2015" name="J. Bacteriol.">
        <title>Genomic, proteomic, and biochemical analysis of the organohalide respiratory pathway in Desulfitobacterium dehalogenans.</title>
        <authorList>
            <person name="Kruse T."/>
            <person name="van de Pas B.A."/>
            <person name="Atteia A."/>
            <person name="Krab K."/>
            <person name="Hagen W.R."/>
            <person name="Goodwin L."/>
            <person name="Chain P."/>
            <person name="Boeren S."/>
            <person name="Maphosa F."/>
            <person name="Schraa G."/>
            <person name="de Vos W.M."/>
            <person name="van der Oost J."/>
            <person name="Smidt H."/>
            <person name="Stams A.J."/>
        </authorList>
    </citation>
    <scope>NUCLEOTIDE SEQUENCE [LARGE SCALE GENOMIC DNA]</scope>
    <source>
        <strain evidence="8">ATCC 51507 / DSM 9161 / JW/IU-DC1</strain>
    </source>
</reference>
<feature type="transmembrane region" description="Helical" evidence="5">
    <location>
        <begin position="94"/>
        <end position="117"/>
    </location>
</feature>
<keyword evidence="4 5" id="KW-0472">Membrane</keyword>
<dbReference type="PANTHER" id="PTHR43021:SF2">
    <property type="entry name" value="CATION_H+ EXCHANGER DOMAIN-CONTAINING PROTEIN"/>
    <property type="match status" value="1"/>
</dbReference>
<dbReference type="GO" id="GO:0016020">
    <property type="term" value="C:membrane"/>
    <property type="evidence" value="ECO:0007669"/>
    <property type="project" value="UniProtKB-SubCell"/>
</dbReference>
<proteinExistence type="predicted"/>
<keyword evidence="2 5" id="KW-0812">Transmembrane</keyword>
<evidence type="ECO:0000256" key="4">
    <source>
        <dbReference type="ARBA" id="ARBA00023136"/>
    </source>
</evidence>
<organism evidence="7 8">
    <name type="scientific">Desulfitobacterium dehalogenans (strain ATCC 51507 / DSM 9161 / JW/IU-DC1)</name>
    <dbReference type="NCBI Taxonomy" id="756499"/>
    <lineage>
        <taxon>Bacteria</taxon>
        <taxon>Bacillati</taxon>
        <taxon>Bacillota</taxon>
        <taxon>Clostridia</taxon>
        <taxon>Eubacteriales</taxon>
        <taxon>Desulfitobacteriaceae</taxon>
        <taxon>Desulfitobacterium</taxon>
    </lineage>
</organism>
<feature type="transmembrane region" description="Helical" evidence="5">
    <location>
        <begin position="6"/>
        <end position="26"/>
    </location>
</feature>
<accession>I4A7U0</accession>
<feature type="transmembrane region" description="Helical" evidence="5">
    <location>
        <begin position="277"/>
        <end position="296"/>
    </location>
</feature>